<dbReference type="Pfam" id="PF13358">
    <property type="entry name" value="DDE_3"/>
    <property type="match status" value="1"/>
</dbReference>
<sequence>MSAKAQKYPAVLSPDEISHLKELADSPANPALQQRAKILLLRIAGATYFQIEDETDATPQTIAKTIKKCSMHGMQAALEDGAGTREPCSIPREAKAWIISLVCQPPLLFDGVPSAEKWTITALVNYVHAHCKAHDFPILAGIQNSTVWDILNDEEMNPPRTRYFLEEMKQDLTEQPKKNLENPFLLFRRTDWIVDWVSDRFGEGYRASRLCGLGFVTYGGHSDMGDAPIHMSPKRSRSKNPEGVRKVTSRKYDSVSLLSGMDLRTGDLLGVLLETQECSDFTEFLKKADRHYDKKLTINIVLGDEAICQTKEILDYLSKQPKQRFKFITSPRCTFLLNLIDTLFGKMASQLLRTARFKSKKDLICHIEEWLVEINRQPLVCYWKSGRTENIERVLLSL</sequence>
<evidence type="ECO:0000259" key="2">
    <source>
        <dbReference type="Pfam" id="PF13358"/>
    </source>
</evidence>
<gene>
    <name evidence="3" type="ORF">H9894_04260</name>
</gene>
<accession>A0A9D1TPT1</accession>
<comment type="caution">
    <text evidence="3">The sequence shown here is derived from an EMBL/GenBank/DDBJ whole genome shotgun (WGS) entry which is preliminary data.</text>
</comment>
<name>A0A9D1TPT1_9BACT</name>
<reference evidence="3" key="1">
    <citation type="journal article" date="2021" name="PeerJ">
        <title>Extensive microbial diversity within the chicken gut microbiome revealed by metagenomics and culture.</title>
        <authorList>
            <person name="Gilroy R."/>
            <person name="Ravi A."/>
            <person name="Getino M."/>
            <person name="Pursley I."/>
            <person name="Horton D.L."/>
            <person name="Alikhan N.F."/>
            <person name="Baker D."/>
            <person name="Gharbi K."/>
            <person name="Hall N."/>
            <person name="Watson M."/>
            <person name="Adriaenssens E.M."/>
            <person name="Foster-Nyarko E."/>
            <person name="Jarju S."/>
            <person name="Secka A."/>
            <person name="Antonio M."/>
            <person name="Oren A."/>
            <person name="Chaudhuri R.R."/>
            <person name="La Ragione R."/>
            <person name="Hildebrand F."/>
            <person name="Pallen M.J."/>
        </authorList>
    </citation>
    <scope>NUCLEOTIDE SEQUENCE</scope>
    <source>
        <strain evidence="3">ChiHecec2B26-446</strain>
    </source>
</reference>
<organism evidence="3 4">
    <name type="scientific">Candidatus Desulfovibrio intestinipullorum</name>
    <dbReference type="NCBI Taxonomy" id="2838536"/>
    <lineage>
        <taxon>Bacteria</taxon>
        <taxon>Pseudomonadati</taxon>
        <taxon>Thermodesulfobacteriota</taxon>
        <taxon>Desulfovibrionia</taxon>
        <taxon>Desulfovibrionales</taxon>
        <taxon>Desulfovibrionaceae</taxon>
        <taxon>Desulfovibrio</taxon>
    </lineage>
</organism>
<dbReference type="Proteomes" id="UP000886752">
    <property type="component" value="Unassembled WGS sequence"/>
</dbReference>
<feature type="domain" description="Tc1-like transposase DDE" evidence="2">
    <location>
        <begin position="230"/>
        <end position="364"/>
    </location>
</feature>
<dbReference type="EMBL" id="DXHV01000045">
    <property type="protein sequence ID" value="HIW00382.1"/>
    <property type="molecule type" value="Genomic_DNA"/>
</dbReference>
<evidence type="ECO:0000313" key="3">
    <source>
        <dbReference type="EMBL" id="HIW00382.1"/>
    </source>
</evidence>
<dbReference type="AlphaFoldDB" id="A0A9D1TPT1"/>
<evidence type="ECO:0000313" key="4">
    <source>
        <dbReference type="Proteomes" id="UP000886752"/>
    </source>
</evidence>
<evidence type="ECO:0000256" key="1">
    <source>
        <dbReference type="SAM" id="MobiDB-lite"/>
    </source>
</evidence>
<protein>
    <submittedName>
        <fullName evidence="3">Transposase</fullName>
    </submittedName>
</protein>
<dbReference type="InterPro" id="IPR038717">
    <property type="entry name" value="Tc1-like_DDE_dom"/>
</dbReference>
<proteinExistence type="predicted"/>
<feature type="region of interest" description="Disordered" evidence="1">
    <location>
        <begin position="226"/>
        <end position="245"/>
    </location>
</feature>
<reference evidence="3" key="2">
    <citation type="submission" date="2021-04" db="EMBL/GenBank/DDBJ databases">
        <authorList>
            <person name="Gilroy R."/>
        </authorList>
    </citation>
    <scope>NUCLEOTIDE SEQUENCE</scope>
    <source>
        <strain evidence="3">ChiHecec2B26-446</strain>
    </source>
</reference>